<reference evidence="1 2" key="1">
    <citation type="journal article" date="2019" name="G3 (Bethesda)">
        <title>Sequencing of a Wild Apple (Malus baccata) Genome Unravels the Differences Between Cultivated and Wild Apple Species Regarding Disease Resistance and Cold Tolerance.</title>
        <authorList>
            <person name="Chen X."/>
        </authorList>
    </citation>
    <scope>NUCLEOTIDE SEQUENCE [LARGE SCALE GENOMIC DNA]</scope>
    <source>
        <strain evidence="2">cv. Shandingzi</strain>
        <tissue evidence="1">Leaves</tissue>
    </source>
</reference>
<organism evidence="1 2">
    <name type="scientific">Malus baccata</name>
    <name type="common">Siberian crab apple</name>
    <name type="synonym">Pyrus baccata</name>
    <dbReference type="NCBI Taxonomy" id="106549"/>
    <lineage>
        <taxon>Eukaryota</taxon>
        <taxon>Viridiplantae</taxon>
        <taxon>Streptophyta</taxon>
        <taxon>Embryophyta</taxon>
        <taxon>Tracheophyta</taxon>
        <taxon>Spermatophyta</taxon>
        <taxon>Magnoliopsida</taxon>
        <taxon>eudicotyledons</taxon>
        <taxon>Gunneridae</taxon>
        <taxon>Pentapetalae</taxon>
        <taxon>rosids</taxon>
        <taxon>fabids</taxon>
        <taxon>Rosales</taxon>
        <taxon>Rosaceae</taxon>
        <taxon>Amygdaloideae</taxon>
        <taxon>Maleae</taxon>
        <taxon>Malus</taxon>
    </lineage>
</organism>
<sequence>MVNLNKDDGLRLPFWSTTGCSDIVSPFEQLKTIEAIEFMTGLLRHTYFDSPYSGLKSSWSHREDVEEVHESEEQN</sequence>
<protein>
    <submittedName>
        <fullName evidence="1">Uncharacterized protein</fullName>
    </submittedName>
</protein>
<name>A0A540NNU7_MALBA</name>
<keyword evidence="2" id="KW-1185">Reference proteome</keyword>
<accession>A0A540NNU7</accession>
<comment type="caution">
    <text evidence="1">The sequence shown here is derived from an EMBL/GenBank/DDBJ whole genome shotgun (WGS) entry which is preliminary data.</text>
</comment>
<dbReference type="EMBL" id="VIEB01000017">
    <property type="protein sequence ID" value="TQE12702.1"/>
    <property type="molecule type" value="Genomic_DNA"/>
</dbReference>
<gene>
    <name evidence="1" type="ORF">C1H46_001722</name>
</gene>
<dbReference type="AlphaFoldDB" id="A0A540NNU7"/>
<proteinExistence type="predicted"/>
<evidence type="ECO:0000313" key="2">
    <source>
        <dbReference type="Proteomes" id="UP000315295"/>
    </source>
</evidence>
<dbReference type="Proteomes" id="UP000315295">
    <property type="component" value="Unassembled WGS sequence"/>
</dbReference>
<evidence type="ECO:0000313" key="1">
    <source>
        <dbReference type="EMBL" id="TQE12702.1"/>
    </source>
</evidence>